<evidence type="ECO:0000313" key="2">
    <source>
        <dbReference type="Proteomes" id="UP000522262"/>
    </source>
</evidence>
<name>A0A8H5JM13_9HYPO</name>
<dbReference type="Proteomes" id="UP000522262">
    <property type="component" value="Unassembled WGS sequence"/>
</dbReference>
<gene>
    <name evidence="1" type="ORF">FMEXI_828</name>
</gene>
<organism evidence="1 2">
    <name type="scientific">Fusarium mexicanum</name>
    <dbReference type="NCBI Taxonomy" id="751941"/>
    <lineage>
        <taxon>Eukaryota</taxon>
        <taxon>Fungi</taxon>
        <taxon>Dikarya</taxon>
        <taxon>Ascomycota</taxon>
        <taxon>Pezizomycotina</taxon>
        <taxon>Sordariomycetes</taxon>
        <taxon>Hypocreomycetidae</taxon>
        <taxon>Hypocreales</taxon>
        <taxon>Nectriaceae</taxon>
        <taxon>Fusarium</taxon>
        <taxon>Fusarium fujikuroi species complex</taxon>
    </lineage>
</organism>
<comment type="caution">
    <text evidence="1">The sequence shown here is derived from an EMBL/GenBank/DDBJ whole genome shotgun (WGS) entry which is preliminary data.</text>
</comment>
<keyword evidence="2" id="KW-1185">Reference proteome</keyword>
<proteinExistence type="predicted"/>
<sequence>MCPSPPPVAFQGARLFINKMNQRLEQLYLLGVLRVKLRANADGLPSFVAMPDRPLNFSVPTDYDRKDLSEALQRLFTAGAEDIATKALEQFHFVSLQISADINAMHDFLVKSTTSVTARELAVAGHTLTRYHKTMARIIRYDSHIAVGENSPKLINDFCNEMVKAGFETQRAYALGFVARAAEHVEKFLEWQLNADLLMSMKQAMFGFVGPSGDEEVRSQQEVN</sequence>
<evidence type="ECO:0000313" key="1">
    <source>
        <dbReference type="EMBL" id="KAF5557237.1"/>
    </source>
</evidence>
<dbReference type="EMBL" id="JAAOAM010000022">
    <property type="protein sequence ID" value="KAF5557237.1"/>
    <property type="molecule type" value="Genomic_DNA"/>
</dbReference>
<reference evidence="1 2" key="1">
    <citation type="submission" date="2020-05" db="EMBL/GenBank/DDBJ databases">
        <title>Identification and distribution of gene clusters putatively required for synthesis of sphingolipid metabolism inhibitors in phylogenetically diverse species of the filamentous fungus Fusarium.</title>
        <authorList>
            <person name="Kim H.-S."/>
            <person name="Busman M."/>
            <person name="Brown D.W."/>
            <person name="Divon H."/>
            <person name="Uhlig S."/>
            <person name="Proctor R.H."/>
        </authorList>
    </citation>
    <scope>NUCLEOTIDE SEQUENCE [LARGE SCALE GENOMIC DNA]</scope>
    <source>
        <strain evidence="1 2">NRRL 53147</strain>
    </source>
</reference>
<protein>
    <submittedName>
        <fullName evidence="1">Uncharacterized protein</fullName>
    </submittedName>
</protein>
<accession>A0A8H5JM13</accession>
<dbReference type="AlphaFoldDB" id="A0A8H5JM13"/>